<dbReference type="PANTHER" id="PTHR43153:SF1">
    <property type="entry name" value="ELECTRON TRANSFER FLAVOPROTEIN SUBUNIT ALPHA, MITOCHONDRIAL"/>
    <property type="match status" value="1"/>
</dbReference>
<comment type="subunit">
    <text evidence="2">Heterodimer of an alpha and a beta subunit.</text>
</comment>
<organism evidence="6 7">
    <name type="scientific">Bogoriella caseilytica</name>
    <dbReference type="NCBI Taxonomy" id="56055"/>
    <lineage>
        <taxon>Bacteria</taxon>
        <taxon>Bacillati</taxon>
        <taxon>Actinomycetota</taxon>
        <taxon>Actinomycetes</taxon>
        <taxon>Micrococcales</taxon>
        <taxon>Bogoriellaceae</taxon>
        <taxon>Bogoriella</taxon>
    </lineage>
</organism>
<sequence>MSADTSLTQQTLAAHPVLVVADHAGGLLTAGATEVLTLARSLTSGPVEAIALVSDPDLDGLARYGAGTVYVPDFPDGVSPSVSAVAAEAVLQVAAGTEASAILLVSTFAGKELAPRLALGLGSGAIVDATGVHRGPAQDGAAEGELLVSKTVLQATWDTVCRVTSGVPVIAVKPTAVDAEPVEGIESALVRVPVEISQTARAVEVTASRSYPRDGAVPLSEARAVVAGGRGTEGDFSLLHELAELLDAAVGATRDATDEGWIDHAAQIGQTGATIAPRLYLGAGISGAIHHTAGISAAETIVAINTDSEAPIFELADLGIVGDLHDVLPQAIAALREHQAASSAGQT</sequence>
<dbReference type="AlphaFoldDB" id="A0A3N2BAG5"/>
<dbReference type="GO" id="GO:0033539">
    <property type="term" value="P:fatty acid beta-oxidation using acyl-CoA dehydrogenase"/>
    <property type="evidence" value="ECO:0007669"/>
    <property type="project" value="TreeGrafter"/>
</dbReference>
<reference evidence="6 7" key="1">
    <citation type="submission" date="2018-11" db="EMBL/GenBank/DDBJ databases">
        <title>Sequencing the genomes of 1000 actinobacteria strains.</title>
        <authorList>
            <person name="Klenk H.-P."/>
        </authorList>
    </citation>
    <scope>NUCLEOTIDE SEQUENCE [LARGE SCALE GENOMIC DNA]</scope>
    <source>
        <strain evidence="6 7">DSM 11294</strain>
    </source>
</reference>
<dbReference type="InterPro" id="IPR029035">
    <property type="entry name" value="DHS-like_NAD/FAD-binding_dom"/>
</dbReference>
<dbReference type="PIRSF" id="PIRSF000089">
    <property type="entry name" value="Electra_flavoP_a"/>
    <property type="match status" value="1"/>
</dbReference>
<feature type="binding site" evidence="4">
    <location>
        <begin position="284"/>
        <end position="291"/>
    </location>
    <ligand>
        <name>FAD</name>
        <dbReference type="ChEBI" id="CHEBI:57692"/>
    </ligand>
</feature>
<comment type="caution">
    <text evidence="6">The sequence shown here is derived from an EMBL/GenBank/DDBJ whole genome shotgun (WGS) entry which is preliminary data.</text>
</comment>
<comment type="function">
    <text evidence="3">The electron transfer flavoprotein serves as a specific electron acceptor for other dehydrogenases. It transfers the electrons to the main respiratory chain via ETF-ubiquinone oxidoreductase (ETF dehydrogenase).</text>
</comment>
<dbReference type="SUPFAM" id="SSF52467">
    <property type="entry name" value="DHS-like NAD/FAD-binding domain"/>
    <property type="match status" value="1"/>
</dbReference>
<evidence type="ECO:0000259" key="5">
    <source>
        <dbReference type="SMART" id="SM00893"/>
    </source>
</evidence>
<evidence type="ECO:0000256" key="4">
    <source>
        <dbReference type="PIRSR" id="PIRSR000089-1"/>
    </source>
</evidence>
<evidence type="ECO:0000256" key="3">
    <source>
        <dbReference type="ARBA" id="ARBA00025649"/>
    </source>
</evidence>
<dbReference type="Gene3D" id="3.40.50.1220">
    <property type="entry name" value="TPP-binding domain"/>
    <property type="match status" value="1"/>
</dbReference>
<dbReference type="EMBL" id="RKHK01000001">
    <property type="protein sequence ID" value="ROR72064.1"/>
    <property type="molecule type" value="Genomic_DNA"/>
</dbReference>
<comment type="similarity">
    <text evidence="1">Belongs to the ETF alpha-subunit/FixB family.</text>
</comment>
<dbReference type="PANTHER" id="PTHR43153">
    <property type="entry name" value="ELECTRON TRANSFER FLAVOPROTEIN ALPHA"/>
    <property type="match status" value="1"/>
</dbReference>
<evidence type="ECO:0000256" key="1">
    <source>
        <dbReference type="ARBA" id="ARBA00005817"/>
    </source>
</evidence>
<evidence type="ECO:0000313" key="6">
    <source>
        <dbReference type="EMBL" id="ROR72064.1"/>
    </source>
</evidence>
<dbReference type="SUPFAM" id="SSF52402">
    <property type="entry name" value="Adenine nucleotide alpha hydrolases-like"/>
    <property type="match status" value="1"/>
</dbReference>
<dbReference type="SMART" id="SM00893">
    <property type="entry name" value="ETF"/>
    <property type="match status" value="1"/>
</dbReference>
<accession>A0A3N2BAG5</accession>
<keyword evidence="7" id="KW-1185">Reference proteome</keyword>
<dbReference type="Gene3D" id="3.40.50.620">
    <property type="entry name" value="HUPs"/>
    <property type="match status" value="1"/>
</dbReference>
<comment type="cofactor">
    <cofactor evidence="4">
        <name>FAD</name>
        <dbReference type="ChEBI" id="CHEBI:57692"/>
    </cofactor>
    <text evidence="4">Binds 1 FAD per dimer.</text>
</comment>
<feature type="binding site" evidence="4">
    <location>
        <begin position="253"/>
        <end position="254"/>
    </location>
    <ligand>
        <name>FAD</name>
        <dbReference type="ChEBI" id="CHEBI:57692"/>
    </ligand>
</feature>
<dbReference type="InterPro" id="IPR001308">
    <property type="entry name" value="ETF_a/FixB"/>
</dbReference>
<dbReference type="RefSeq" id="WP_245990764.1">
    <property type="nucleotide sequence ID" value="NZ_RKHK01000001.1"/>
</dbReference>
<feature type="domain" description="Electron transfer flavoprotein alpha/beta-subunit N-terminal" evidence="5">
    <location>
        <begin position="17"/>
        <end position="206"/>
    </location>
</feature>
<feature type="binding site" evidence="4">
    <location>
        <position position="305"/>
    </location>
    <ligand>
        <name>FAD</name>
        <dbReference type="ChEBI" id="CHEBI:57692"/>
    </ligand>
</feature>
<dbReference type="Pfam" id="PF01012">
    <property type="entry name" value="ETF"/>
    <property type="match status" value="1"/>
</dbReference>
<dbReference type="GO" id="GO:0009055">
    <property type="term" value="F:electron transfer activity"/>
    <property type="evidence" value="ECO:0007669"/>
    <property type="project" value="InterPro"/>
</dbReference>
<proteinExistence type="inferred from homology"/>
<dbReference type="InterPro" id="IPR014730">
    <property type="entry name" value="ETF_a/b_N"/>
</dbReference>
<feature type="binding site" evidence="4">
    <location>
        <begin position="267"/>
        <end position="271"/>
    </location>
    <ligand>
        <name>FAD</name>
        <dbReference type="ChEBI" id="CHEBI:57692"/>
    </ligand>
</feature>
<dbReference type="Pfam" id="PF00766">
    <property type="entry name" value="ETF_alpha"/>
    <property type="match status" value="1"/>
</dbReference>
<dbReference type="GO" id="GO:0050660">
    <property type="term" value="F:flavin adenine dinucleotide binding"/>
    <property type="evidence" value="ECO:0007669"/>
    <property type="project" value="InterPro"/>
</dbReference>
<evidence type="ECO:0000313" key="7">
    <source>
        <dbReference type="Proteomes" id="UP000280668"/>
    </source>
</evidence>
<name>A0A3N2BAG5_9MICO</name>
<evidence type="ECO:0000256" key="2">
    <source>
        <dbReference type="ARBA" id="ARBA00011355"/>
    </source>
</evidence>
<protein>
    <submittedName>
        <fullName evidence="6">Electron transfer flavoprotein alpha subunit apoprotein</fullName>
    </submittedName>
</protein>
<dbReference type="InterPro" id="IPR014731">
    <property type="entry name" value="ETF_asu_C"/>
</dbReference>
<dbReference type="Proteomes" id="UP000280668">
    <property type="component" value="Unassembled WGS sequence"/>
</dbReference>
<keyword evidence="4" id="KW-0274">FAD</keyword>
<gene>
    <name evidence="6" type="ORF">EDD31_0410</name>
</gene>
<feature type="binding site" evidence="4">
    <location>
        <position position="230"/>
    </location>
    <ligand>
        <name>FAD</name>
        <dbReference type="ChEBI" id="CHEBI:57692"/>
    </ligand>
</feature>
<dbReference type="InterPro" id="IPR014729">
    <property type="entry name" value="Rossmann-like_a/b/a_fold"/>
</dbReference>
<keyword evidence="4" id="KW-0285">Flavoprotein</keyword>